<evidence type="ECO:0000256" key="1">
    <source>
        <dbReference type="ARBA" id="ARBA00022574"/>
    </source>
</evidence>
<dbReference type="InterPro" id="IPR036322">
    <property type="entry name" value="WD40_repeat_dom_sf"/>
</dbReference>
<organism evidence="4 5">
    <name type="scientific">Conidiobolus coronatus (strain ATCC 28846 / CBS 209.66 / NRRL 28638)</name>
    <name type="common">Delacroixia coronata</name>
    <dbReference type="NCBI Taxonomy" id="796925"/>
    <lineage>
        <taxon>Eukaryota</taxon>
        <taxon>Fungi</taxon>
        <taxon>Fungi incertae sedis</taxon>
        <taxon>Zoopagomycota</taxon>
        <taxon>Entomophthoromycotina</taxon>
        <taxon>Entomophthoromycetes</taxon>
        <taxon>Entomophthorales</taxon>
        <taxon>Ancylistaceae</taxon>
        <taxon>Conidiobolus</taxon>
    </lineage>
</organism>
<name>A0A137NSQ2_CONC2</name>
<protein>
    <submittedName>
        <fullName evidence="4">WD40 repeat-like protein</fullName>
    </submittedName>
</protein>
<accession>A0A137NSQ2</accession>
<keyword evidence="2" id="KW-0677">Repeat</keyword>
<evidence type="ECO:0000313" key="5">
    <source>
        <dbReference type="Proteomes" id="UP000070444"/>
    </source>
</evidence>
<evidence type="ECO:0000256" key="3">
    <source>
        <dbReference type="PROSITE-ProRule" id="PRU00221"/>
    </source>
</evidence>
<dbReference type="InterPro" id="IPR039328">
    <property type="entry name" value="WDR89"/>
</dbReference>
<dbReference type="SMART" id="SM00320">
    <property type="entry name" value="WD40"/>
    <property type="match status" value="4"/>
</dbReference>
<dbReference type="Proteomes" id="UP000070444">
    <property type="component" value="Unassembled WGS sequence"/>
</dbReference>
<dbReference type="PANTHER" id="PTHR22889:SF0">
    <property type="entry name" value="WD REPEAT-CONTAINING PROTEIN 89"/>
    <property type="match status" value="1"/>
</dbReference>
<dbReference type="InterPro" id="IPR015943">
    <property type="entry name" value="WD40/YVTN_repeat-like_dom_sf"/>
</dbReference>
<dbReference type="EMBL" id="KQ964815">
    <property type="protein sequence ID" value="KXN65797.1"/>
    <property type="molecule type" value="Genomic_DNA"/>
</dbReference>
<dbReference type="PANTHER" id="PTHR22889">
    <property type="entry name" value="WD REPEAT-CONTAINING PROTEIN 89"/>
    <property type="match status" value="1"/>
</dbReference>
<feature type="repeat" description="WD" evidence="3">
    <location>
        <begin position="164"/>
        <end position="206"/>
    </location>
</feature>
<keyword evidence="5" id="KW-1185">Reference proteome</keyword>
<dbReference type="AlphaFoldDB" id="A0A137NSQ2"/>
<sequence>MEFENFYQINPKVNATTTPNLIPKFHRVKTDQFERSQDYVFDIVKSSQHYIVSLSNFQIQLFDQVEFKLQQKFNFHQNTINFVKAFDNFGFASGSSDGTVAIWDIRTGNQPSIVIKDPQHVPIISGDINKSSTLLATGGELSGEDAKINFYDLRSAQAPIHQFIESHQDDITQLLFHPIYDNQLVSGSMDGLINLYDLKDFDEEEAIQTVLKFDQSISKLGFFGNQAEFLFSSSHMEHLRLWNLQSGDCISDFCDLKGYNFDNQFRMDYFINGHFDSLNERLFISGGDNSGRIGLVHVNLNSLQLCDVLDHGKEEIVRSVNWDQQVSL</sequence>
<dbReference type="PROSITE" id="PS50294">
    <property type="entry name" value="WD_REPEATS_REGION"/>
    <property type="match status" value="1"/>
</dbReference>
<dbReference type="SUPFAM" id="SSF50978">
    <property type="entry name" value="WD40 repeat-like"/>
    <property type="match status" value="1"/>
</dbReference>
<dbReference type="OMA" id="YHEKTDK"/>
<dbReference type="OrthoDB" id="25131at2759"/>
<gene>
    <name evidence="4" type="ORF">CONCODRAFT_80683</name>
</gene>
<dbReference type="PROSITE" id="PS50082">
    <property type="entry name" value="WD_REPEATS_2"/>
    <property type="match status" value="2"/>
</dbReference>
<dbReference type="Pfam" id="PF00400">
    <property type="entry name" value="WD40"/>
    <property type="match status" value="2"/>
</dbReference>
<dbReference type="InterPro" id="IPR001680">
    <property type="entry name" value="WD40_rpt"/>
</dbReference>
<feature type="repeat" description="WD" evidence="3">
    <location>
        <begin position="91"/>
        <end position="113"/>
    </location>
</feature>
<dbReference type="Gene3D" id="2.130.10.10">
    <property type="entry name" value="YVTN repeat-like/Quinoprotein amine dehydrogenase"/>
    <property type="match status" value="1"/>
</dbReference>
<proteinExistence type="predicted"/>
<evidence type="ECO:0000256" key="2">
    <source>
        <dbReference type="ARBA" id="ARBA00022737"/>
    </source>
</evidence>
<reference evidence="4 5" key="1">
    <citation type="journal article" date="2015" name="Genome Biol. Evol.">
        <title>Phylogenomic analyses indicate that early fungi evolved digesting cell walls of algal ancestors of land plants.</title>
        <authorList>
            <person name="Chang Y."/>
            <person name="Wang S."/>
            <person name="Sekimoto S."/>
            <person name="Aerts A.L."/>
            <person name="Choi C."/>
            <person name="Clum A."/>
            <person name="LaButti K.M."/>
            <person name="Lindquist E.A."/>
            <person name="Yee Ngan C."/>
            <person name="Ohm R.A."/>
            <person name="Salamov A.A."/>
            <person name="Grigoriev I.V."/>
            <person name="Spatafora J.W."/>
            <person name="Berbee M.L."/>
        </authorList>
    </citation>
    <scope>NUCLEOTIDE SEQUENCE [LARGE SCALE GENOMIC DNA]</scope>
    <source>
        <strain evidence="4 5">NRRL 28638</strain>
    </source>
</reference>
<dbReference type="STRING" id="796925.A0A137NSQ2"/>
<keyword evidence="1 3" id="KW-0853">WD repeat</keyword>
<evidence type="ECO:0000313" key="4">
    <source>
        <dbReference type="EMBL" id="KXN65797.1"/>
    </source>
</evidence>